<name>A0A0A2LWY7_9FLAO</name>
<organism evidence="2 3">
    <name type="scientific">Flavobacterium beibuense F44-8</name>
    <dbReference type="NCBI Taxonomy" id="1406840"/>
    <lineage>
        <taxon>Bacteria</taxon>
        <taxon>Pseudomonadati</taxon>
        <taxon>Bacteroidota</taxon>
        <taxon>Flavobacteriia</taxon>
        <taxon>Flavobacteriales</taxon>
        <taxon>Flavobacteriaceae</taxon>
        <taxon>Flavobacterium</taxon>
    </lineage>
</organism>
<evidence type="ECO:0008006" key="4">
    <source>
        <dbReference type="Google" id="ProtNLM"/>
    </source>
</evidence>
<keyword evidence="1" id="KW-0472">Membrane</keyword>
<proteinExistence type="predicted"/>
<evidence type="ECO:0000313" key="2">
    <source>
        <dbReference type="EMBL" id="KGO84519.1"/>
    </source>
</evidence>
<reference evidence="2 3" key="1">
    <citation type="submission" date="2013-09" db="EMBL/GenBank/DDBJ databases">
        <authorList>
            <person name="Zeng Z."/>
            <person name="Chen C."/>
        </authorList>
    </citation>
    <scope>NUCLEOTIDE SEQUENCE [LARGE SCALE GENOMIC DNA]</scope>
    <source>
        <strain evidence="2 3">F44-8</strain>
    </source>
</reference>
<comment type="caution">
    <text evidence="2">The sequence shown here is derived from an EMBL/GenBank/DDBJ whole genome shotgun (WGS) entry which is preliminary data.</text>
</comment>
<evidence type="ECO:0000313" key="3">
    <source>
        <dbReference type="Proteomes" id="UP000030129"/>
    </source>
</evidence>
<keyword evidence="1" id="KW-1133">Transmembrane helix</keyword>
<dbReference type="Proteomes" id="UP000030129">
    <property type="component" value="Unassembled WGS sequence"/>
</dbReference>
<dbReference type="eggNOG" id="ENOG5031Y78">
    <property type="taxonomic scope" value="Bacteria"/>
</dbReference>
<dbReference type="AlphaFoldDB" id="A0A0A2LWY7"/>
<keyword evidence="1" id="KW-0812">Transmembrane</keyword>
<keyword evidence="3" id="KW-1185">Reference proteome</keyword>
<feature type="transmembrane region" description="Helical" evidence="1">
    <location>
        <begin position="207"/>
        <end position="224"/>
    </location>
</feature>
<evidence type="ECO:0000256" key="1">
    <source>
        <dbReference type="SAM" id="Phobius"/>
    </source>
</evidence>
<protein>
    <recommendedName>
        <fullName evidence="4">DUF2007 domain-containing protein</fullName>
    </recommendedName>
</protein>
<accession>A0A0A2LWY7</accession>
<gene>
    <name evidence="2" type="ORF">Q763_01895</name>
</gene>
<dbReference type="EMBL" id="JRLV01000001">
    <property type="protein sequence ID" value="KGO84519.1"/>
    <property type="molecule type" value="Genomic_DNA"/>
</dbReference>
<feature type="transmembrane region" description="Helical" evidence="1">
    <location>
        <begin position="157"/>
        <end position="182"/>
    </location>
</feature>
<sequence length="229" mass="26190">MRFLGGFSYIWRTTIYINQMKRTFTTLKTFPDFDQAKELKRFLCKNEIRSFLNDNHDSPVGDFEVKVITTDLKNATRLLEEKTKQMVGEVAGDYCLYSYSTPQLYDILINKDVWSDFDFMLAKKILHEKGMPTDADTLYSIKQEKAKNTAKPKTNQIVHILAGYVLALLGGVAGIVIGFLMWNSQKQMPGGVSVFSYTDVERKHGRIIFGLGILIFAIIISLRLRQIPN</sequence>